<feature type="transmembrane region" description="Helical" evidence="8">
    <location>
        <begin position="253"/>
        <end position="272"/>
    </location>
</feature>
<feature type="transmembrane region" description="Helical" evidence="8">
    <location>
        <begin position="284"/>
        <end position="304"/>
    </location>
</feature>
<dbReference type="PANTHER" id="PTHR36838">
    <property type="entry name" value="AUXIN EFFLUX CARRIER FAMILY PROTEIN"/>
    <property type="match status" value="1"/>
</dbReference>
<accession>A0A949NIZ6</accession>
<dbReference type="GO" id="GO:0055085">
    <property type="term" value="P:transmembrane transport"/>
    <property type="evidence" value="ECO:0007669"/>
    <property type="project" value="InterPro"/>
</dbReference>
<feature type="transmembrane region" description="Helical" evidence="8">
    <location>
        <begin position="102"/>
        <end position="121"/>
    </location>
</feature>
<dbReference type="PANTHER" id="PTHR36838:SF1">
    <property type="entry name" value="SLR1864 PROTEIN"/>
    <property type="match status" value="1"/>
</dbReference>
<name>A0A949NIZ6_9FIRM</name>
<evidence type="ECO:0000256" key="7">
    <source>
        <dbReference type="ARBA" id="ARBA00023136"/>
    </source>
</evidence>
<reference evidence="9" key="1">
    <citation type="submission" date="2021-06" db="EMBL/GenBank/DDBJ databases">
        <title>Description of novel taxa of the family Lachnospiraceae.</title>
        <authorList>
            <person name="Chaplin A.V."/>
            <person name="Sokolova S.R."/>
            <person name="Pikina A.P."/>
            <person name="Korzhanova M."/>
            <person name="Belova V."/>
            <person name="Korostin D."/>
            <person name="Efimov B.A."/>
        </authorList>
    </citation>
    <scope>NUCLEOTIDE SEQUENCE</scope>
    <source>
        <strain evidence="9">ASD5720</strain>
    </source>
</reference>
<evidence type="ECO:0000256" key="1">
    <source>
        <dbReference type="ARBA" id="ARBA00004651"/>
    </source>
</evidence>
<dbReference type="AlphaFoldDB" id="A0A949NIZ6"/>
<keyword evidence="7 8" id="KW-0472">Membrane</keyword>
<protein>
    <submittedName>
        <fullName evidence="9">AEC family transporter</fullName>
    </submittedName>
</protein>
<feature type="transmembrane region" description="Helical" evidence="8">
    <location>
        <begin position="37"/>
        <end position="57"/>
    </location>
</feature>
<comment type="caution">
    <text evidence="9">The sequence shown here is derived from an EMBL/GenBank/DDBJ whole genome shotgun (WGS) entry which is preliminary data.</text>
</comment>
<evidence type="ECO:0000256" key="8">
    <source>
        <dbReference type="SAM" id="Phobius"/>
    </source>
</evidence>
<keyword evidence="10" id="KW-1185">Reference proteome</keyword>
<comment type="similarity">
    <text evidence="2">Belongs to the auxin efflux carrier (TC 2.A.69) family.</text>
</comment>
<dbReference type="Pfam" id="PF03547">
    <property type="entry name" value="Mem_trans"/>
    <property type="match status" value="2"/>
</dbReference>
<gene>
    <name evidence="9" type="ORF">KTH89_21690</name>
</gene>
<feature type="transmembrane region" description="Helical" evidence="8">
    <location>
        <begin position="225"/>
        <end position="247"/>
    </location>
</feature>
<dbReference type="GO" id="GO:0005886">
    <property type="term" value="C:plasma membrane"/>
    <property type="evidence" value="ECO:0007669"/>
    <property type="project" value="UniProtKB-SubCell"/>
</dbReference>
<keyword evidence="5 8" id="KW-0812">Transmembrane</keyword>
<evidence type="ECO:0000256" key="4">
    <source>
        <dbReference type="ARBA" id="ARBA00022475"/>
    </source>
</evidence>
<proteinExistence type="inferred from homology"/>
<keyword evidence="3" id="KW-0813">Transport</keyword>
<evidence type="ECO:0000256" key="3">
    <source>
        <dbReference type="ARBA" id="ARBA00022448"/>
    </source>
</evidence>
<dbReference type="EMBL" id="JAHQCW010000051">
    <property type="protein sequence ID" value="MBU9739155.1"/>
    <property type="molecule type" value="Genomic_DNA"/>
</dbReference>
<dbReference type="InterPro" id="IPR038770">
    <property type="entry name" value="Na+/solute_symporter_sf"/>
</dbReference>
<feature type="transmembrane region" description="Helical" evidence="8">
    <location>
        <begin position="127"/>
        <end position="148"/>
    </location>
</feature>
<evidence type="ECO:0000256" key="6">
    <source>
        <dbReference type="ARBA" id="ARBA00022989"/>
    </source>
</evidence>
<dbReference type="RefSeq" id="WP_238723068.1">
    <property type="nucleotide sequence ID" value="NZ_JAHQCW010000051.1"/>
</dbReference>
<dbReference type="Proteomes" id="UP000712157">
    <property type="component" value="Unassembled WGS sequence"/>
</dbReference>
<feature type="transmembrane region" description="Helical" evidence="8">
    <location>
        <begin position="63"/>
        <end position="90"/>
    </location>
</feature>
<feature type="transmembrane region" description="Helical" evidence="8">
    <location>
        <begin position="192"/>
        <end position="213"/>
    </location>
</feature>
<feature type="transmembrane region" description="Helical" evidence="8">
    <location>
        <begin position="160"/>
        <end position="180"/>
    </location>
</feature>
<evidence type="ECO:0000313" key="9">
    <source>
        <dbReference type="EMBL" id="MBU9739155.1"/>
    </source>
</evidence>
<organism evidence="9 10">
    <name type="scientific">Diplocloster agilis</name>
    <dbReference type="NCBI Taxonomy" id="2850323"/>
    <lineage>
        <taxon>Bacteria</taxon>
        <taxon>Bacillati</taxon>
        <taxon>Bacillota</taxon>
        <taxon>Clostridia</taxon>
        <taxon>Lachnospirales</taxon>
        <taxon>Lachnospiraceae</taxon>
        <taxon>Diplocloster</taxon>
    </lineage>
</organism>
<keyword evidence="6 8" id="KW-1133">Transmembrane helix</keyword>
<comment type="subcellular location">
    <subcellularLocation>
        <location evidence="1">Cell membrane</location>
        <topology evidence="1">Multi-pass membrane protein</topology>
    </subcellularLocation>
</comment>
<sequence length="313" mass="35121">MEIGRIVFNQVLVMTLLIGVGILLYKIRLISRQTNLQLTNLVQYVVNPLLVLSSFSMEYSRDYIHNFIIGLLAASLFHALAILISHIARLGANRHLLPVERFGIIFTNSGFMAAPIMLSLYGNLGLFYNNTCVIAFQLFVWTYGISLMSDDNHGGIRQKIRLFINPMIICVFLGMAMYLMRLTFPSPIRKSIEFIAGMNTPLAMIVSGIYLAQGNLLSLFRKPRVLWISCIRMILFPLVVIALLVPLHLDQTLTYSLVIAMSVPMASSVIFFSKSSEKRTEHASDLFTLSTILGLVTIPCMITLTSKLCSLLY</sequence>
<dbReference type="Gene3D" id="1.20.1530.20">
    <property type="match status" value="1"/>
</dbReference>
<evidence type="ECO:0000313" key="10">
    <source>
        <dbReference type="Proteomes" id="UP000712157"/>
    </source>
</evidence>
<evidence type="ECO:0000256" key="2">
    <source>
        <dbReference type="ARBA" id="ARBA00010145"/>
    </source>
</evidence>
<feature type="transmembrane region" description="Helical" evidence="8">
    <location>
        <begin position="6"/>
        <end position="25"/>
    </location>
</feature>
<evidence type="ECO:0000256" key="5">
    <source>
        <dbReference type="ARBA" id="ARBA00022692"/>
    </source>
</evidence>
<dbReference type="InterPro" id="IPR004776">
    <property type="entry name" value="Mem_transp_PIN-like"/>
</dbReference>
<keyword evidence="4" id="KW-1003">Cell membrane</keyword>